<evidence type="ECO:0000256" key="4">
    <source>
        <dbReference type="ARBA" id="ARBA00023239"/>
    </source>
</evidence>
<gene>
    <name evidence="9" type="ORF">SAMN05444002_2932</name>
</gene>
<proteinExistence type="inferred from homology"/>
<dbReference type="InterPro" id="IPR015813">
    <property type="entry name" value="Pyrv/PenolPyrv_kinase-like_dom"/>
</dbReference>
<keyword evidence="5" id="KW-0670">Pyruvate</keyword>
<dbReference type="GO" id="GO:0016832">
    <property type="term" value="F:aldehyde-lyase activity"/>
    <property type="evidence" value="ECO:0007669"/>
    <property type="project" value="TreeGrafter"/>
</dbReference>
<evidence type="ECO:0000256" key="2">
    <source>
        <dbReference type="ARBA" id="ARBA00005568"/>
    </source>
</evidence>
<reference evidence="10" key="1">
    <citation type="submission" date="2016-11" db="EMBL/GenBank/DDBJ databases">
        <authorList>
            <person name="Varghese N."/>
            <person name="Submissions S."/>
        </authorList>
    </citation>
    <scope>NUCLEOTIDE SEQUENCE [LARGE SCALE GENOMIC DNA]</scope>
    <source>
        <strain evidence="10">DSM 29440</strain>
    </source>
</reference>
<dbReference type="GO" id="GO:0005737">
    <property type="term" value="C:cytoplasm"/>
    <property type="evidence" value="ECO:0007669"/>
    <property type="project" value="UniProtKB-ARBA"/>
</dbReference>
<evidence type="ECO:0000256" key="3">
    <source>
        <dbReference type="ARBA" id="ARBA00022723"/>
    </source>
</evidence>
<dbReference type="GO" id="GO:0046872">
    <property type="term" value="F:metal ion binding"/>
    <property type="evidence" value="ECO:0007669"/>
    <property type="project" value="UniProtKB-KW"/>
</dbReference>
<name>A0A1N6GZ94_9RHOB</name>
<dbReference type="InterPro" id="IPR040442">
    <property type="entry name" value="Pyrv_kinase-like_dom_sf"/>
</dbReference>
<dbReference type="Pfam" id="PF03328">
    <property type="entry name" value="HpcH_HpaI"/>
    <property type="match status" value="1"/>
</dbReference>
<dbReference type="EMBL" id="FSRL01000001">
    <property type="protein sequence ID" value="SIO12864.1"/>
    <property type="molecule type" value="Genomic_DNA"/>
</dbReference>
<feature type="domain" description="HpcH/HpaI aldolase/citrate lyase" evidence="8">
    <location>
        <begin position="18"/>
        <end position="241"/>
    </location>
</feature>
<dbReference type="Proteomes" id="UP000184932">
    <property type="component" value="Unassembled WGS sequence"/>
</dbReference>
<dbReference type="PANTHER" id="PTHR30502:SF0">
    <property type="entry name" value="PHOSPHOENOLPYRUVATE CARBOXYLASE FAMILY PROTEIN"/>
    <property type="match status" value="1"/>
</dbReference>
<dbReference type="STRING" id="1217970.SAMN05444002_2932"/>
<evidence type="ECO:0000256" key="5">
    <source>
        <dbReference type="ARBA" id="ARBA00023317"/>
    </source>
</evidence>
<comment type="cofactor">
    <cofactor evidence="1">
        <name>a divalent metal cation</name>
        <dbReference type="ChEBI" id="CHEBI:60240"/>
    </cofactor>
</comment>
<dbReference type="FunFam" id="3.20.20.60:FF:000004">
    <property type="entry name" value="5-keto-4-deoxy-D-glucarate aldolase"/>
    <property type="match status" value="1"/>
</dbReference>
<keyword evidence="4" id="KW-0456">Lyase</keyword>
<evidence type="ECO:0000256" key="1">
    <source>
        <dbReference type="ARBA" id="ARBA00001968"/>
    </source>
</evidence>
<sequence length="254" mass="26882">MDMPKNAFKAAIAAGELQVGIWNTIPDPSVVELLAGAGFDWILIDSEHTPVTTPAMMPLMQAASGYPVSTIARPGWNDMVEIKRLLDQGAQTLLIPYVQSVEEAEQAVRFVRYPPKGVRGVGGTTRASRYGAVKDYIQNAEKEICLLLQVESVEGMAQAEEIAAVDGVDGVFIGPGDLAVSMGYPGQPTHPEVKAAILDGIKRIKAAGKAPGILTLDPAFQDEARDAGAIFVAVALDASVLRAGAIAARERFQG</sequence>
<dbReference type="OrthoDB" id="9802624at2"/>
<evidence type="ECO:0000313" key="9">
    <source>
        <dbReference type="EMBL" id="SIO12864.1"/>
    </source>
</evidence>
<dbReference type="SUPFAM" id="SSF51621">
    <property type="entry name" value="Phosphoenolpyruvate/pyruvate domain"/>
    <property type="match status" value="1"/>
</dbReference>
<dbReference type="AlphaFoldDB" id="A0A1N6GZ94"/>
<evidence type="ECO:0000256" key="6">
    <source>
        <dbReference type="ARBA" id="ARBA00045074"/>
    </source>
</evidence>
<evidence type="ECO:0000259" key="8">
    <source>
        <dbReference type="Pfam" id="PF03328"/>
    </source>
</evidence>
<comment type="catalytic activity">
    <reaction evidence="6">
        <text>D-glyceraldehyde + pyruvate = 2-dehydro-3-deoxy-L-galactonate</text>
        <dbReference type="Rhea" id="RHEA:80055"/>
        <dbReference type="ChEBI" id="CHEBI:15361"/>
        <dbReference type="ChEBI" id="CHEBI:17378"/>
        <dbReference type="ChEBI" id="CHEBI:75545"/>
    </reaction>
</comment>
<dbReference type="InterPro" id="IPR005000">
    <property type="entry name" value="Aldolase/citrate-lyase_domain"/>
</dbReference>
<accession>A0A1N6GZ94</accession>
<keyword evidence="10" id="KW-1185">Reference proteome</keyword>
<evidence type="ECO:0000313" key="10">
    <source>
        <dbReference type="Proteomes" id="UP000184932"/>
    </source>
</evidence>
<evidence type="ECO:0000256" key="7">
    <source>
        <dbReference type="ARBA" id="ARBA00068169"/>
    </source>
</evidence>
<dbReference type="Gene3D" id="3.20.20.60">
    <property type="entry name" value="Phosphoenolpyruvate-binding domains"/>
    <property type="match status" value="1"/>
</dbReference>
<dbReference type="PANTHER" id="PTHR30502">
    <property type="entry name" value="2-KETO-3-DEOXY-L-RHAMNONATE ALDOLASE"/>
    <property type="match status" value="1"/>
</dbReference>
<organism evidence="9 10">
    <name type="scientific">Vannielia litorea</name>
    <dbReference type="NCBI Taxonomy" id="1217970"/>
    <lineage>
        <taxon>Bacteria</taxon>
        <taxon>Pseudomonadati</taxon>
        <taxon>Pseudomonadota</taxon>
        <taxon>Alphaproteobacteria</taxon>
        <taxon>Rhodobacterales</taxon>
        <taxon>Paracoccaceae</taxon>
        <taxon>Vannielia</taxon>
    </lineage>
</organism>
<comment type="similarity">
    <text evidence="2">Belongs to the HpcH/HpaI aldolase family.</text>
</comment>
<keyword evidence="3" id="KW-0479">Metal-binding</keyword>
<dbReference type="InterPro" id="IPR050251">
    <property type="entry name" value="HpcH-HpaI_aldolase"/>
</dbReference>
<dbReference type="RefSeq" id="WP_074256890.1">
    <property type="nucleotide sequence ID" value="NZ_FSRL01000001.1"/>
</dbReference>
<protein>
    <recommendedName>
        <fullName evidence="7">Hydroxypyruvate/pyruvate aldolase</fullName>
    </recommendedName>
</protein>